<reference evidence="2 3" key="1">
    <citation type="journal article" date="2018" name="PLoS Genet.">
        <title>Population sequencing reveals clonal diversity and ancestral inbreeding in the grapevine cultivar Chardonnay.</title>
        <authorList>
            <person name="Roach M.J."/>
            <person name="Johnson D.L."/>
            <person name="Bohlmann J."/>
            <person name="van Vuuren H.J."/>
            <person name="Jones S.J."/>
            <person name="Pretorius I.S."/>
            <person name="Schmidt S.A."/>
            <person name="Borneman A.R."/>
        </authorList>
    </citation>
    <scope>NUCLEOTIDE SEQUENCE [LARGE SCALE GENOMIC DNA]</scope>
    <source>
        <strain evidence="3">cv. Chardonnay</strain>
        <tissue evidence="2">Leaf</tissue>
    </source>
</reference>
<sequence length="274" mass="31279">MCTAMDNHKSSEMADKGLDIHALRFPFFFRIFVKGFALFLSFQPIHESFLPPYFLLAEEEQGACSSLPQASTEDMFVETGSYNTNRCTRRTQVMRSPKQSLDSREDDSGRINGWKGGASDHINCMTRESRSSSRPVSRKLNYGEDEEGDYSYGCEDSYPSYEGDNIIYDKEGDEEESIYWIPVPHQMKSKGEIRYRRLRIVGQCPLNQGSSNQSDDSAGSFAFPVLRWEGIGSPVQMPKSEDLQLRKHKARGWAFIVVDSNFLGNPFGLRLDWR</sequence>
<evidence type="ECO:0000313" key="2">
    <source>
        <dbReference type="EMBL" id="RVW20648.1"/>
    </source>
</evidence>
<accession>A0A438CBS1</accession>
<proteinExistence type="predicted"/>
<dbReference type="Proteomes" id="UP000288805">
    <property type="component" value="Unassembled WGS sequence"/>
</dbReference>
<dbReference type="InterPro" id="IPR040378">
    <property type="entry name" value="BASL"/>
</dbReference>
<dbReference type="GO" id="GO:0009786">
    <property type="term" value="P:regulation of asymmetric cell division"/>
    <property type="evidence" value="ECO:0007669"/>
    <property type="project" value="InterPro"/>
</dbReference>
<feature type="region of interest" description="Disordered" evidence="1">
    <location>
        <begin position="127"/>
        <end position="155"/>
    </location>
</feature>
<evidence type="ECO:0000256" key="1">
    <source>
        <dbReference type="SAM" id="MobiDB-lite"/>
    </source>
</evidence>
<evidence type="ECO:0000313" key="3">
    <source>
        <dbReference type="Proteomes" id="UP000288805"/>
    </source>
</evidence>
<gene>
    <name evidence="2" type="ORF">CK203_107820</name>
</gene>
<comment type="caution">
    <text evidence="2">The sequence shown here is derived from an EMBL/GenBank/DDBJ whole genome shotgun (WGS) entry which is preliminary data.</text>
</comment>
<protein>
    <submittedName>
        <fullName evidence="2">Uncharacterized protein</fullName>
    </submittedName>
</protein>
<feature type="region of interest" description="Disordered" evidence="1">
    <location>
        <begin position="93"/>
        <end position="112"/>
    </location>
</feature>
<dbReference type="AlphaFoldDB" id="A0A438CBS1"/>
<dbReference type="PANTHER" id="PTHR33914:SF3">
    <property type="entry name" value="PROTEIN BREAKING OF ASYMMETRY IN THE STOMATAL LINEAGE"/>
    <property type="match status" value="1"/>
</dbReference>
<organism evidence="2 3">
    <name type="scientific">Vitis vinifera</name>
    <name type="common">Grape</name>
    <dbReference type="NCBI Taxonomy" id="29760"/>
    <lineage>
        <taxon>Eukaryota</taxon>
        <taxon>Viridiplantae</taxon>
        <taxon>Streptophyta</taxon>
        <taxon>Embryophyta</taxon>
        <taxon>Tracheophyta</taxon>
        <taxon>Spermatophyta</taxon>
        <taxon>Magnoliopsida</taxon>
        <taxon>eudicotyledons</taxon>
        <taxon>Gunneridae</taxon>
        <taxon>Pentapetalae</taxon>
        <taxon>rosids</taxon>
        <taxon>Vitales</taxon>
        <taxon>Vitaceae</taxon>
        <taxon>Viteae</taxon>
        <taxon>Vitis</taxon>
    </lineage>
</organism>
<dbReference type="EMBL" id="QGNW01002349">
    <property type="protein sequence ID" value="RVW20648.1"/>
    <property type="molecule type" value="Genomic_DNA"/>
</dbReference>
<name>A0A438CBS1_VITVI</name>
<dbReference type="PANTHER" id="PTHR33914">
    <property type="entry name" value="18S PRE-RIBOSOMAL ASSEMBLY PROTEIN GAR2-LIKE PROTEIN"/>
    <property type="match status" value="1"/>
</dbReference>